<dbReference type="InterPro" id="IPR017782">
    <property type="entry name" value="Hydroxyacylglutathione_Hdrlase"/>
</dbReference>
<name>A0A1H2T1P5_9RHOB</name>
<feature type="binding site" evidence="7">
    <location>
        <position position="56"/>
    </location>
    <ligand>
        <name>Zn(2+)</name>
        <dbReference type="ChEBI" id="CHEBI:29105"/>
        <label>1</label>
    </ligand>
</feature>
<dbReference type="OrthoDB" id="9802248at2"/>
<feature type="binding site" evidence="7">
    <location>
        <position position="58"/>
    </location>
    <ligand>
        <name>Zn(2+)</name>
        <dbReference type="ChEBI" id="CHEBI:29105"/>
        <label>1</label>
    </ligand>
</feature>
<dbReference type="InterPro" id="IPR001279">
    <property type="entry name" value="Metallo-B-lactamas"/>
</dbReference>
<dbReference type="InterPro" id="IPR035680">
    <property type="entry name" value="Clx_II_MBL"/>
</dbReference>
<dbReference type="NCBIfam" id="TIGR03413">
    <property type="entry name" value="GSH_gloB"/>
    <property type="match status" value="1"/>
</dbReference>
<dbReference type="Proteomes" id="UP000199441">
    <property type="component" value="Unassembled WGS sequence"/>
</dbReference>
<protein>
    <recommendedName>
        <fullName evidence="7">Hydroxyacylglutathione hydrolase</fullName>
        <ecNumber evidence="7">3.1.2.6</ecNumber>
    </recommendedName>
    <alternativeName>
        <fullName evidence="7">Glyoxalase II</fullName>
        <shortName evidence="7">Glx II</shortName>
    </alternativeName>
</protein>
<dbReference type="PIRSF" id="PIRSF005457">
    <property type="entry name" value="Glx"/>
    <property type="match status" value="1"/>
</dbReference>
<organism evidence="9 10">
    <name type="scientific">Litoreibacter albidus</name>
    <dbReference type="NCBI Taxonomy" id="670155"/>
    <lineage>
        <taxon>Bacteria</taxon>
        <taxon>Pseudomonadati</taxon>
        <taxon>Pseudomonadota</taxon>
        <taxon>Alphaproteobacteria</taxon>
        <taxon>Rhodobacterales</taxon>
        <taxon>Roseobacteraceae</taxon>
        <taxon>Litoreibacter</taxon>
    </lineage>
</organism>
<dbReference type="InterPro" id="IPR050110">
    <property type="entry name" value="Glyoxalase_II_hydrolase"/>
</dbReference>
<feature type="binding site" evidence="7">
    <location>
        <position position="129"/>
    </location>
    <ligand>
        <name>Zn(2+)</name>
        <dbReference type="ChEBI" id="CHEBI:29105"/>
        <label>1</label>
    </ligand>
</feature>
<dbReference type="Pfam" id="PF16123">
    <property type="entry name" value="HAGH_C"/>
    <property type="match status" value="1"/>
</dbReference>
<comment type="pathway">
    <text evidence="2 7">Secondary metabolite metabolism; methylglyoxal degradation; (R)-lactate from methylglyoxal: step 2/2.</text>
</comment>
<evidence type="ECO:0000256" key="3">
    <source>
        <dbReference type="ARBA" id="ARBA00006759"/>
    </source>
</evidence>
<evidence type="ECO:0000256" key="1">
    <source>
        <dbReference type="ARBA" id="ARBA00001623"/>
    </source>
</evidence>
<dbReference type="RefSeq" id="WP_089945246.1">
    <property type="nucleotide sequence ID" value="NZ_FNOI01000001.1"/>
</dbReference>
<feature type="binding site" evidence="7">
    <location>
        <position position="110"/>
    </location>
    <ligand>
        <name>Zn(2+)</name>
        <dbReference type="ChEBI" id="CHEBI:29105"/>
        <label>1</label>
    </ligand>
</feature>
<dbReference type="CDD" id="cd07723">
    <property type="entry name" value="hydroxyacylglutathione_hydrolase_MBL-fold"/>
    <property type="match status" value="1"/>
</dbReference>
<keyword evidence="10" id="KW-1185">Reference proteome</keyword>
<sequence>MLQIHQFPHPPLQNYGVLIHDPDTGETAAIDVGDGPSYMAAIKETGWTPTQIWVTHHHHDHVTGLPEVKAASGATVYGPSGIAGVDRVLEGGQTFEFAGRTVGVIHTPGHTMDMLNFHVASEGIVFTGDTLFVMGCGRLFEGAPADMWASLQKLMKLPAQTTIYCSHEYTQANAAFALSVDPSNMVLKNRAIEVDQLRDQGDPTVPTTLEAELATNPFLRCNDPAIRAGLGMENASEGEVFAELRRLKDEF</sequence>
<dbReference type="UniPathway" id="UPA00619">
    <property type="reaction ID" value="UER00676"/>
</dbReference>
<reference evidence="10" key="1">
    <citation type="submission" date="2016-10" db="EMBL/GenBank/DDBJ databases">
        <authorList>
            <person name="Varghese N."/>
            <person name="Submissions S."/>
        </authorList>
    </citation>
    <scope>NUCLEOTIDE SEQUENCE [LARGE SCALE GENOMIC DNA]</scope>
    <source>
        <strain evidence="10">DSM 26922</strain>
    </source>
</reference>
<dbReference type="GO" id="GO:0019243">
    <property type="term" value="P:methylglyoxal catabolic process to D-lactate via S-lactoyl-glutathione"/>
    <property type="evidence" value="ECO:0007669"/>
    <property type="project" value="UniProtKB-UniRule"/>
</dbReference>
<dbReference type="SUPFAM" id="SSF56281">
    <property type="entry name" value="Metallo-hydrolase/oxidoreductase"/>
    <property type="match status" value="1"/>
</dbReference>
<evidence type="ECO:0000256" key="2">
    <source>
        <dbReference type="ARBA" id="ARBA00004963"/>
    </source>
</evidence>
<proteinExistence type="inferred from homology"/>
<dbReference type="Pfam" id="PF00753">
    <property type="entry name" value="Lactamase_B"/>
    <property type="match status" value="1"/>
</dbReference>
<feature type="binding site" evidence="7">
    <location>
        <position position="60"/>
    </location>
    <ligand>
        <name>Zn(2+)</name>
        <dbReference type="ChEBI" id="CHEBI:29105"/>
        <label>2</label>
    </ligand>
</feature>
<comment type="cofactor">
    <cofactor evidence="7">
        <name>Zn(2+)</name>
        <dbReference type="ChEBI" id="CHEBI:29105"/>
    </cofactor>
    <text evidence="7">Binds 2 Zn(2+) ions per subunit.</text>
</comment>
<keyword evidence="6 7" id="KW-0862">Zinc</keyword>
<evidence type="ECO:0000313" key="9">
    <source>
        <dbReference type="EMBL" id="SDW37717.1"/>
    </source>
</evidence>
<dbReference type="SMART" id="SM00849">
    <property type="entry name" value="Lactamase_B"/>
    <property type="match status" value="1"/>
</dbReference>
<dbReference type="GO" id="GO:0004416">
    <property type="term" value="F:hydroxyacylglutathione hydrolase activity"/>
    <property type="evidence" value="ECO:0007669"/>
    <property type="project" value="UniProtKB-UniRule"/>
</dbReference>
<accession>A0A1H2T1P5</accession>
<feature type="binding site" evidence="7">
    <location>
        <position position="129"/>
    </location>
    <ligand>
        <name>Zn(2+)</name>
        <dbReference type="ChEBI" id="CHEBI:29105"/>
        <label>2</label>
    </ligand>
</feature>
<dbReference type="PANTHER" id="PTHR43705:SF1">
    <property type="entry name" value="HYDROXYACYLGLUTATHIONE HYDROLASE GLOB"/>
    <property type="match status" value="1"/>
</dbReference>
<dbReference type="Gene3D" id="3.60.15.10">
    <property type="entry name" value="Ribonuclease Z/Hydroxyacylglutathione hydrolase-like"/>
    <property type="match status" value="1"/>
</dbReference>
<dbReference type="InterPro" id="IPR036866">
    <property type="entry name" value="RibonucZ/Hydroxyglut_hydro"/>
</dbReference>
<feature type="binding site" evidence="7">
    <location>
        <position position="167"/>
    </location>
    <ligand>
        <name>Zn(2+)</name>
        <dbReference type="ChEBI" id="CHEBI:29105"/>
        <label>2</label>
    </ligand>
</feature>
<dbReference type="EMBL" id="FNOI01000001">
    <property type="protein sequence ID" value="SDW37717.1"/>
    <property type="molecule type" value="Genomic_DNA"/>
</dbReference>
<evidence type="ECO:0000256" key="6">
    <source>
        <dbReference type="ARBA" id="ARBA00022833"/>
    </source>
</evidence>
<evidence type="ECO:0000256" key="5">
    <source>
        <dbReference type="ARBA" id="ARBA00022801"/>
    </source>
</evidence>
<evidence type="ECO:0000256" key="7">
    <source>
        <dbReference type="HAMAP-Rule" id="MF_01374"/>
    </source>
</evidence>
<dbReference type="STRING" id="670155.SAMN04488001_1027"/>
<evidence type="ECO:0000313" key="10">
    <source>
        <dbReference type="Proteomes" id="UP000199441"/>
    </source>
</evidence>
<feature type="domain" description="Metallo-beta-lactamase" evidence="8">
    <location>
        <begin position="13"/>
        <end position="167"/>
    </location>
</feature>
<evidence type="ECO:0000259" key="8">
    <source>
        <dbReference type="SMART" id="SM00849"/>
    </source>
</evidence>
<comment type="function">
    <text evidence="7">Thiolesterase that catalyzes the hydrolysis of S-D-lactoyl-glutathione to form glutathione and D-lactic acid.</text>
</comment>
<gene>
    <name evidence="7" type="primary">gloB</name>
    <name evidence="9" type="ORF">SAMN04488001_1027</name>
</gene>
<comment type="subunit">
    <text evidence="7">Monomer.</text>
</comment>
<comment type="similarity">
    <text evidence="3 7">Belongs to the metallo-beta-lactamase superfamily. Glyoxalase II family.</text>
</comment>
<evidence type="ECO:0000256" key="4">
    <source>
        <dbReference type="ARBA" id="ARBA00022723"/>
    </source>
</evidence>
<dbReference type="EC" id="3.1.2.6" evidence="7"/>
<keyword evidence="5 7" id="KW-0378">Hydrolase</keyword>
<comment type="catalytic activity">
    <reaction evidence="1 7">
        <text>an S-(2-hydroxyacyl)glutathione + H2O = a 2-hydroxy carboxylate + glutathione + H(+)</text>
        <dbReference type="Rhea" id="RHEA:21864"/>
        <dbReference type="ChEBI" id="CHEBI:15377"/>
        <dbReference type="ChEBI" id="CHEBI:15378"/>
        <dbReference type="ChEBI" id="CHEBI:57925"/>
        <dbReference type="ChEBI" id="CHEBI:58896"/>
        <dbReference type="ChEBI" id="CHEBI:71261"/>
        <dbReference type="EC" id="3.1.2.6"/>
    </reaction>
</comment>
<dbReference type="AlphaFoldDB" id="A0A1H2T1P5"/>
<dbReference type="InterPro" id="IPR032282">
    <property type="entry name" value="HAGH_C"/>
</dbReference>
<dbReference type="GO" id="GO:0046872">
    <property type="term" value="F:metal ion binding"/>
    <property type="evidence" value="ECO:0007669"/>
    <property type="project" value="UniProtKB-KW"/>
</dbReference>
<dbReference type="HAMAP" id="MF_01374">
    <property type="entry name" value="Glyoxalase_2"/>
    <property type="match status" value="1"/>
</dbReference>
<feature type="binding site" evidence="7">
    <location>
        <position position="61"/>
    </location>
    <ligand>
        <name>Zn(2+)</name>
        <dbReference type="ChEBI" id="CHEBI:29105"/>
        <label>2</label>
    </ligand>
</feature>
<keyword evidence="4 7" id="KW-0479">Metal-binding</keyword>
<dbReference type="PANTHER" id="PTHR43705">
    <property type="entry name" value="HYDROXYACYLGLUTATHIONE HYDROLASE"/>
    <property type="match status" value="1"/>
</dbReference>